<feature type="chain" id="PRO_5003388063" evidence="1">
    <location>
        <begin position="30"/>
        <end position="106"/>
    </location>
</feature>
<sequence>MNNPKVFLTAMLLLCLVFAATLLFLPANSSSTVTGTVVSQTLTQSLDGHRRYLNIVTDNNQSLLLQSDPKIDCPKDSHVTIQQEQSFFSDHVSYTVIKCFQSQYKE</sequence>
<dbReference type="EMBL" id="AFWH01000095">
    <property type="protein sequence ID" value="EGU44554.1"/>
    <property type="molecule type" value="Genomic_DNA"/>
</dbReference>
<dbReference type="AlphaFoldDB" id="F9SZ72"/>
<evidence type="ECO:0000313" key="2">
    <source>
        <dbReference type="EMBL" id="EGU44554.1"/>
    </source>
</evidence>
<evidence type="ECO:0000256" key="1">
    <source>
        <dbReference type="SAM" id="SignalP"/>
    </source>
</evidence>
<feature type="signal peptide" evidence="1">
    <location>
        <begin position="1"/>
        <end position="29"/>
    </location>
</feature>
<proteinExistence type="predicted"/>
<evidence type="ECO:0000313" key="3">
    <source>
        <dbReference type="Proteomes" id="UP000002817"/>
    </source>
</evidence>
<accession>F9SZ72</accession>
<gene>
    <name evidence="2" type="ORF">VIOR3934_15431</name>
</gene>
<dbReference type="Proteomes" id="UP000002817">
    <property type="component" value="Unassembled WGS sequence"/>
</dbReference>
<reference evidence="2 3" key="1">
    <citation type="journal article" date="2012" name="Int. J. Syst. Evol. Microbiol.">
        <title>Vibrio caribbeanicus sp. nov., isolated from the marine sponge Scleritoderma cyanea.</title>
        <authorList>
            <person name="Hoffmann M."/>
            <person name="Monday S.R."/>
            <person name="Allard M.W."/>
            <person name="Strain E.A."/>
            <person name="Whittaker P."/>
            <person name="Naum M."/>
            <person name="McCarthy P.J."/>
            <person name="Lopez J.V."/>
            <person name="Fischer M."/>
            <person name="Brown E.W."/>
        </authorList>
    </citation>
    <scope>NUCLEOTIDE SEQUENCE [LARGE SCALE GENOMIC DNA]</scope>
    <source>
        <strain evidence="3">CIP 102891 / ATCC 33934</strain>
    </source>
</reference>
<comment type="caution">
    <text evidence="2">The sequence shown here is derived from an EMBL/GenBank/DDBJ whole genome shotgun (WGS) entry which is preliminary data.</text>
</comment>
<name>F9SZ72_VIBOR</name>
<protein>
    <submittedName>
        <fullName evidence="2">Uncharacterized protein</fullName>
    </submittedName>
</protein>
<organism evidence="2 3">
    <name type="scientific">Vibrio orientalis CIP 102891 = ATCC 33934</name>
    <dbReference type="NCBI Taxonomy" id="675816"/>
    <lineage>
        <taxon>Bacteria</taxon>
        <taxon>Pseudomonadati</taxon>
        <taxon>Pseudomonadota</taxon>
        <taxon>Gammaproteobacteria</taxon>
        <taxon>Vibrionales</taxon>
        <taxon>Vibrionaceae</taxon>
        <taxon>Vibrio</taxon>
        <taxon>Vibrio oreintalis group</taxon>
    </lineage>
</organism>
<keyword evidence="1" id="KW-0732">Signal</keyword>